<dbReference type="Proteomes" id="UP001218362">
    <property type="component" value="Chromosome"/>
</dbReference>
<dbReference type="Pfam" id="PF00933">
    <property type="entry name" value="Glyco_hydro_3"/>
    <property type="match status" value="1"/>
</dbReference>
<dbReference type="InterPro" id="IPR002772">
    <property type="entry name" value="Glyco_hydro_3_C"/>
</dbReference>
<dbReference type="SUPFAM" id="SSF52279">
    <property type="entry name" value="Beta-D-glucan exohydrolase, C-terminal domain"/>
    <property type="match status" value="1"/>
</dbReference>
<evidence type="ECO:0000313" key="6">
    <source>
        <dbReference type="Proteomes" id="UP001218362"/>
    </source>
</evidence>
<feature type="chain" id="PRO_5042619876" evidence="3">
    <location>
        <begin position="22"/>
        <end position="733"/>
    </location>
</feature>
<dbReference type="Gene3D" id="3.20.20.300">
    <property type="entry name" value="Glycoside hydrolase, family 3, N-terminal domain"/>
    <property type="match status" value="1"/>
</dbReference>
<dbReference type="SMART" id="SM01217">
    <property type="entry name" value="Fn3_like"/>
    <property type="match status" value="1"/>
</dbReference>
<dbReference type="AlphaFoldDB" id="A0AAJ6BP40"/>
<dbReference type="InterPro" id="IPR036962">
    <property type="entry name" value="Glyco_hydro_3_N_sf"/>
</dbReference>
<gene>
    <name evidence="5" type="ORF">P0Y56_13425</name>
</gene>
<dbReference type="InterPro" id="IPR017853">
    <property type="entry name" value="GH"/>
</dbReference>
<feature type="signal peptide" evidence="3">
    <location>
        <begin position="1"/>
        <end position="21"/>
    </location>
</feature>
<dbReference type="PRINTS" id="PR00133">
    <property type="entry name" value="GLHYDRLASE3"/>
</dbReference>
<organism evidence="5 6">
    <name type="scientific">Candidatus Andeanibacterium colombiense</name>
    <dbReference type="NCBI Taxonomy" id="3121345"/>
    <lineage>
        <taxon>Bacteria</taxon>
        <taxon>Pseudomonadati</taxon>
        <taxon>Pseudomonadota</taxon>
        <taxon>Alphaproteobacteria</taxon>
        <taxon>Sphingomonadales</taxon>
        <taxon>Sphingomonadaceae</taxon>
        <taxon>Candidatus Andeanibacterium</taxon>
    </lineage>
</organism>
<reference evidence="5" key="1">
    <citation type="submission" date="2023-03" db="EMBL/GenBank/DDBJ databases">
        <title>Andean soil-derived lignocellulolytic bacterial consortium as a source of novel taxa and putative plastic-active enzymes.</title>
        <authorList>
            <person name="Diaz-Garcia L."/>
            <person name="Chuvochina M."/>
            <person name="Feuerriegel G."/>
            <person name="Bunk B."/>
            <person name="Sproer C."/>
            <person name="Streit W.R."/>
            <person name="Rodriguez L.M."/>
            <person name="Overmann J."/>
            <person name="Jimenez D.J."/>
        </authorList>
    </citation>
    <scope>NUCLEOTIDE SEQUENCE</scope>
    <source>
        <strain evidence="5">MAG 26</strain>
    </source>
</reference>
<dbReference type="InterPro" id="IPR013783">
    <property type="entry name" value="Ig-like_fold"/>
</dbReference>
<dbReference type="InterPro" id="IPR026891">
    <property type="entry name" value="Fn3-like"/>
</dbReference>
<dbReference type="KEGG" id="acob:P0Y56_13425"/>
<dbReference type="EMBL" id="CP119316">
    <property type="protein sequence ID" value="WEK46015.1"/>
    <property type="molecule type" value="Genomic_DNA"/>
</dbReference>
<proteinExistence type="inferred from homology"/>
<dbReference type="PANTHER" id="PTHR42715">
    <property type="entry name" value="BETA-GLUCOSIDASE"/>
    <property type="match status" value="1"/>
</dbReference>
<dbReference type="Gene3D" id="2.60.40.10">
    <property type="entry name" value="Immunoglobulins"/>
    <property type="match status" value="1"/>
</dbReference>
<evidence type="ECO:0000256" key="2">
    <source>
        <dbReference type="ARBA" id="ARBA00022801"/>
    </source>
</evidence>
<dbReference type="Gene3D" id="3.40.50.1700">
    <property type="entry name" value="Glycoside hydrolase family 3 C-terminal domain"/>
    <property type="match status" value="1"/>
</dbReference>
<dbReference type="Pfam" id="PF01915">
    <property type="entry name" value="Glyco_hydro_3_C"/>
    <property type="match status" value="1"/>
</dbReference>
<evidence type="ECO:0000256" key="3">
    <source>
        <dbReference type="SAM" id="SignalP"/>
    </source>
</evidence>
<feature type="domain" description="Fibronectin type III-like" evidence="4">
    <location>
        <begin position="640"/>
        <end position="707"/>
    </location>
</feature>
<sequence length="733" mass="76826">MHKGLLLAAACCALIAGAATAQTAAKDTRGTPDERAAAMLKQMTQEEKLTLVKGYFSTDFPPAKFVAPPEGRAGSAGYVPGIPRLGIPGQWQADAGVGVASQGGASSKRPHTALPSGLALAASWDPQIAYDGGRMIGSEARADGFNVQLAGGVNLVREPRNGRNFEYTGEDPLLAGTIAGHAIAGIQSNHMISTVKHYAFNDQETDRNAGNVTIDEAAGRESDLLAFKIAIEQGNPGSVMCAYNRFRGDFACESDYLLTQVLRKDWGWQGYVMSDWGAAHSAVKAANAGLDQESGFGLHMDDNFGADLVDALAAGSVARARLNEMATRILRSMFEHGLIDDPASPTGGIDFAANKAVSRRGAEAGAVLLKNEGELLPLAGVKRIAVIGGHADKGVMSGGGSSQVYPGDGPLGGNAVPGIAPTSWPGPVVFYPSSPVEELRKQLPGVRIDYLDGSDAAAAAALAGQADVAIVFGTQWASESIDVKLALDGEQDALIAGVAKANPKTVVVLETAGPVRMPWNGAVAAVLEAWLPGSGGGEAIANLLTGRVNPSGRLPVSFPANESQLPYPGEPRKGEIAYTEGAAVGYKWFDKHKLTPLYPFGYGLSYTRFTMDAVNLDQDDHRGLSAEVTLSNIGEREGAQVIQLYASHDGWEAPRRLAGFAKVKLKPGETRKVDIAIDPRLLAKWDTGAHGWTIESGQYAIAAQGDALSDGEAVGFSLDAPLFYPAGWSMPKK</sequence>
<protein>
    <submittedName>
        <fullName evidence="5">Beta-glucosidase</fullName>
    </submittedName>
</protein>
<evidence type="ECO:0000259" key="4">
    <source>
        <dbReference type="SMART" id="SM01217"/>
    </source>
</evidence>
<dbReference type="SUPFAM" id="SSF51445">
    <property type="entry name" value="(Trans)glycosidases"/>
    <property type="match status" value="1"/>
</dbReference>
<dbReference type="InterPro" id="IPR050288">
    <property type="entry name" value="Cellulose_deg_GH3"/>
</dbReference>
<dbReference type="InterPro" id="IPR036881">
    <property type="entry name" value="Glyco_hydro_3_C_sf"/>
</dbReference>
<accession>A0AAJ6BP40</accession>
<evidence type="ECO:0000313" key="5">
    <source>
        <dbReference type="EMBL" id="WEK46015.1"/>
    </source>
</evidence>
<comment type="similarity">
    <text evidence="1">Belongs to the glycosyl hydrolase 3 family.</text>
</comment>
<dbReference type="Pfam" id="PF14310">
    <property type="entry name" value="Fn3-like"/>
    <property type="match status" value="1"/>
</dbReference>
<keyword evidence="3" id="KW-0732">Signal</keyword>
<dbReference type="InterPro" id="IPR001764">
    <property type="entry name" value="Glyco_hydro_3_N"/>
</dbReference>
<name>A0AAJ6BP40_9SPHN</name>
<dbReference type="GO" id="GO:0004553">
    <property type="term" value="F:hydrolase activity, hydrolyzing O-glycosyl compounds"/>
    <property type="evidence" value="ECO:0007669"/>
    <property type="project" value="InterPro"/>
</dbReference>
<keyword evidence="2" id="KW-0378">Hydrolase</keyword>
<dbReference type="PANTHER" id="PTHR42715:SF10">
    <property type="entry name" value="BETA-GLUCOSIDASE"/>
    <property type="match status" value="1"/>
</dbReference>
<evidence type="ECO:0000256" key="1">
    <source>
        <dbReference type="ARBA" id="ARBA00005336"/>
    </source>
</evidence>
<dbReference type="GO" id="GO:0005975">
    <property type="term" value="P:carbohydrate metabolic process"/>
    <property type="evidence" value="ECO:0007669"/>
    <property type="project" value="InterPro"/>
</dbReference>